<organism evidence="4 5">
    <name type="scientific">Brachionus calyciflorus</name>
    <dbReference type="NCBI Taxonomy" id="104777"/>
    <lineage>
        <taxon>Eukaryota</taxon>
        <taxon>Metazoa</taxon>
        <taxon>Spiralia</taxon>
        <taxon>Gnathifera</taxon>
        <taxon>Rotifera</taxon>
        <taxon>Eurotatoria</taxon>
        <taxon>Monogononta</taxon>
        <taxon>Pseudotrocha</taxon>
        <taxon>Ploima</taxon>
        <taxon>Brachionidae</taxon>
        <taxon>Brachionus</taxon>
    </lineage>
</organism>
<dbReference type="GO" id="GO:0007411">
    <property type="term" value="P:axon guidance"/>
    <property type="evidence" value="ECO:0007669"/>
    <property type="project" value="TreeGrafter"/>
</dbReference>
<evidence type="ECO:0000259" key="3">
    <source>
        <dbReference type="PROSITE" id="PS51004"/>
    </source>
</evidence>
<comment type="caution">
    <text evidence="1">Lacks conserved residue(s) required for the propagation of feature annotation.</text>
</comment>
<dbReference type="SUPFAM" id="SSF101912">
    <property type="entry name" value="Sema domain"/>
    <property type="match status" value="1"/>
</dbReference>
<dbReference type="InterPro" id="IPR027231">
    <property type="entry name" value="Semaphorin"/>
</dbReference>
<dbReference type="GO" id="GO:0071526">
    <property type="term" value="P:semaphorin-plexin signaling pathway"/>
    <property type="evidence" value="ECO:0007669"/>
    <property type="project" value="TreeGrafter"/>
</dbReference>
<dbReference type="PANTHER" id="PTHR11036">
    <property type="entry name" value="SEMAPHORIN"/>
    <property type="match status" value="1"/>
</dbReference>
<proteinExistence type="predicted"/>
<feature type="chain" id="PRO_5032507515" description="Sema domain-containing protein" evidence="2">
    <location>
        <begin position="20"/>
        <end position="679"/>
    </location>
</feature>
<dbReference type="InterPro" id="IPR015943">
    <property type="entry name" value="WD40/YVTN_repeat-like_dom_sf"/>
</dbReference>
<dbReference type="GO" id="GO:0030335">
    <property type="term" value="P:positive regulation of cell migration"/>
    <property type="evidence" value="ECO:0007669"/>
    <property type="project" value="TreeGrafter"/>
</dbReference>
<reference evidence="4" key="1">
    <citation type="submission" date="2021-02" db="EMBL/GenBank/DDBJ databases">
        <authorList>
            <person name="Nowell W R."/>
        </authorList>
    </citation>
    <scope>NUCLEOTIDE SEQUENCE</scope>
    <source>
        <strain evidence="4">Ploen Becks lab</strain>
    </source>
</reference>
<evidence type="ECO:0000313" key="5">
    <source>
        <dbReference type="Proteomes" id="UP000663879"/>
    </source>
</evidence>
<feature type="signal peptide" evidence="2">
    <location>
        <begin position="1"/>
        <end position="19"/>
    </location>
</feature>
<dbReference type="EMBL" id="CAJNOC010000002">
    <property type="protein sequence ID" value="CAF0703158.1"/>
    <property type="molecule type" value="Genomic_DNA"/>
</dbReference>
<comment type="caution">
    <text evidence="4">The sequence shown here is derived from an EMBL/GenBank/DDBJ whole genome shotgun (WGS) entry which is preliminary data.</text>
</comment>
<dbReference type="Proteomes" id="UP000663879">
    <property type="component" value="Unassembled WGS sequence"/>
</dbReference>
<sequence>MILKLIIFMILNKFQESFATKIIQNEISIEKEFLIEFYEPNKSGNYSNFLFFDHNLYVTGTNYLFKLNALNISDKDPKFYKESLINPSNNLYKDSSMMKNFIKLLIFREKSKDLIICGTNLGKPHIKDLSVHDFSSIVEFDGHYLCPGIENSQNLGLISYENSLNKKSSNKGLMYSAIWKTNRIHKTTGVFARYGIYRQEIDLASNILKSLPDSSWLWEPNFIYILDYEDKVYYFFTEYSIEEFSETKRMKRVSRVARVCKNDQGLKSKRYANLNNIWASFRKITLNCDGNFYNLIQAKKLQNKIILIFYEENNGNILCEISLDQIKEALSHKKFWINRSLELTNDYLNLYDKDFNCNNLPSTESLVENSFQNKNLDDEDEFYDAIRSDSKNPAFNKQEDTEILNEFLSKHTILNNRLKADYLISLPSIVTSMSFEFISENNEINFYFGTSNGSIIILKKHLNYFEEPIILKFDDLSMENISEILAQSENIYVGTSEKVYQIKIKSLLRKFCEKSKDCFNCAKFYFCKWESDKCLYENIYITVPVSCNPIVYSLNSTESQNIKLESKFKDFLCVKWKKDQGSIDKEHFITINGDLLLINITSQNDGLYSCVNNKNEILFSYNLKVFPKEIERKIDVGFDDKNHEKNRIDSNLINNFIQNSSYLFNEIFDYFKNECFNEQ</sequence>
<evidence type="ECO:0000313" key="4">
    <source>
        <dbReference type="EMBL" id="CAF0703158.1"/>
    </source>
</evidence>
<keyword evidence="2" id="KW-0732">Signal</keyword>
<dbReference type="SMART" id="SM00630">
    <property type="entry name" value="Sema"/>
    <property type="match status" value="1"/>
</dbReference>
<protein>
    <recommendedName>
        <fullName evidence="3">Sema domain-containing protein</fullName>
    </recommendedName>
</protein>
<dbReference type="InterPro" id="IPR036352">
    <property type="entry name" value="Semap_dom_sf"/>
</dbReference>
<keyword evidence="5" id="KW-1185">Reference proteome</keyword>
<feature type="domain" description="Sema" evidence="3">
    <location>
        <begin position="19"/>
        <end position="504"/>
    </location>
</feature>
<dbReference type="GO" id="GO:0030215">
    <property type="term" value="F:semaphorin receptor binding"/>
    <property type="evidence" value="ECO:0007669"/>
    <property type="project" value="InterPro"/>
</dbReference>
<evidence type="ECO:0000256" key="1">
    <source>
        <dbReference type="PROSITE-ProRule" id="PRU00352"/>
    </source>
</evidence>
<dbReference type="Gene3D" id="2.130.10.10">
    <property type="entry name" value="YVTN repeat-like/Quinoprotein amine dehydrogenase"/>
    <property type="match status" value="1"/>
</dbReference>
<dbReference type="PANTHER" id="PTHR11036:SF127">
    <property type="entry name" value="SEMAPHORIN-1A"/>
    <property type="match status" value="1"/>
</dbReference>
<dbReference type="InterPro" id="IPR001627">
    <property type="entry name" value="Semap_dom"/>
</dbReference>
<dbReference type="PROSITE" id="PS51004">
    <property type="entry name" value="SEMA"/>
    <property type="match status" value="1"/>
</dbReference>
<dbReference type="GO" id="GO:0045499">
    <property type="term" value="F:chemorepellent activity"/>
    <property type="evidence" value="ECO:0007669"/>
    <property type="project" value="TreeGrafter"/>
</dbReference>
<accession>A0A813M9K8</accession>
<dbReference type="AlphaFoldDB" id="A0A813M9K8"/>
<dbReference type="OrthoDB" id="9988752at2759"/>
<name>A0A813M9K8_9BILA</name>
<gene>
    <name evidence="4" type="ORF">OXX778_LOCUS42</name>
</gene>
<evidence type="ECO:0000256" key="2">
    <source>
        <dbReference type="SAM" id="SignalP"/>
    </source>
</evidence>
<dbReference type="GO" id="GO:0005886">
    <property type="term" value="C:plasma membrane"/>
    <property type="evidence" value="ECO:0007669"/>
    <property type="project" value="TreeGrafter"/>
</dbReference>